<evidence type="ECO:0000256" key="11">
    <source>
        <dbReference type="HAMAP-Rule" id="MF_00484"/>
    </source>
</evidence>
<dbReference type="SUPFAM" id="SSF53756">
    <property type="entry name" value="UDP-Glycosyltransferase/glycogen phosphorylase"/>
    <property type="match status" value="1"/>
</dbReference>
<protein>
    <recommendedName>
        <fullName evidence="6 11">Glycogen synthase</fullName>
        <ecNumber evidence="5 11">2.4.1.21</ecNumber>
    </recommendedName>
    <alternativeName>
        <fullName evidence="10 11">Starch [bacterial glycogen] synthase</fullName>
    </alternativeName>
</protein>
<evidence type="ECO:0000313" key="15">
    <source>
        <dbReference type="Proteomes" id="UP000054662"/>
    </source>
</evidence>
<comment type="similarity">
    <text evidence="4 11">Belongs to the glycosyltransferase 1 family. Bacterial/plant glycogen synthase subfamily.</text>
</comment>
<dbReference type="GO" id="GO:0005978">
    <property type="term" value="P:glycogen biosynthetic process"/>
    <property type="evidence" value="ECO:0007669"/>
    <property type="project" value="UniProtKB-UniRule"/>
</dbReference>
<proteinExistence type="inferred from homology"/>
<comment type="function">
    <text evidence="2 11">Synthesizes alpha-1,4-glucan chains using ADP-glucose.</text>
</comment>
<evidence type="ECO:0000256" key="5">
    <source>
        <dbReference type="ARBA" id="ARBA00012588"/>
    </source>
</evidence>
<keyword evidence="7 11" id="KW-0328">Glycosyltransferase</keyword>
<evidence type="ECO:0000256" key="2">
    <source>
        <dbReference type="ARBA" id="ARBA00002764"/>
    </source>
</evidence>
<evidence type="ECO:0000256" key="7">
    <source>
        <dbReference type="ARBA" id="ARBA00022676"/>
    </source>
</evidence>
<dbReference type="EMBL" id="LNZC01000011">
    <property type="protein sequence ID" value="KTD80226.1"/>
    <property type="molecule type" value="Genomic_DNA"/>
</dbReference>
<keyword evidence="8 11" id="KW-0808">Transferase</keyword>
<accession>A0A0W1AFX3</accession>
<gene>
    <name evidence="11 14" type="primary">glgA</name>
    <name evidence="14" type="ORF">Lwor_1134</name>
</gene>
<dbReference type="GO" id="GO:0004373">
    <property type="term" value="F:alpha-1,4-glucan glucosyltransferase (UDP-glucose donor) activity"/>
    <property type="evidence" value="ECO:0007669"/>
    <property type="project" value="InterPro"/>
</dbReference>
<dbReference type="PANTHER" id="PTHR45825:SF11">
    <property type="entry name" value="ALPHA AMYLASE DOMAIN-CONTAINING PROTEIN"/>
    <property type="match status" value="1"/>
</dbReference>
<dbReference type="CDD" id="cd03791">
    <property type="entry name" value="GT5_Glycogen_synthase_DULL1-like"/>
    <property type="match status" value="1"/>
</dbReference>
<dbReference type="Pfam" id="PF08323">
    <property type="entry name" value="Glyco_transf_5"/>
    <property type="match status" value="1"/>
</dbReference>
<dbReference type="Pfam" id="PF00534">
    <property type="entry name" value="Glycos_transf_1"/>
    <property type="match status" value="1"/>
</dbReference>
<dbReference type="InterPro" id="IPR001296">
    <property type="entry name" value="Glyco_trans_1"/>
</dbReference>
<dbReference type="HAMAP" id="MF_00484">
    <property type="entry name" value="Glycogen_synth"/>
    <property type="match status" value="1"/>
</dbReference>
<dbReference type="NCBIfam" id="TIGR02095">
    <property type="entry name" value="glgA"/>
    <property type="match status" value="1"/>
</dbReference>
<dbReference type="PATRIC" id="fig|45076.6.peg.1234"/>
<evidence type="ECO:0000256" key="6">
    <source>
        <dbReference type="ARBA" id="ARBA00019935"/>
    </source>
</evidence>
<reference evidence="14 15" key="1">
    <citation type="submission" date="2015-11" db="EMBL/GenBank/DDBJ databases">
        <title>Genomic analysis of 38 Legionella species identifies large and diverse effector repertoires.</title>
        <authorList>
            <person name="Burstein D."/>
            <person name="Amaro F."/>
            <person name="Zusman T."/>
            <person name="Lifshitz Z."/>
            <person name="Cohen O."/>
            <person name="Gilbert J.A."/>
            <person name="Pupko T."/>
            <person name="Shuman H.A."/>
            <person name="Segal G."/>
        </authorList>
    </citation>
    <scope>NUCLEOTIDE SEQUENCE [LARGE SCALE GENOMIC DNA]</scope>
    <source>
        <strain evidence="14 15">ATCC 49508</strain>
    </source>
</reference>
<dbReference type="STRING" id="45076.Lwor_1134"/>
<dbReference type="EC" id="2.4.1.21" evidence="5 11"/>
<comment type="pathway">
    <text evidence="3 11">Glycan biosynthesis; glycogen biosynthesis.</text>
</comment>
<evidence type="ECO:0000256" key="1">
    <source>
        <dbReference type="ARBA" id="ARBA00001478"/>
    </source>
</evidence>
<evidence type="ECO:0000313" key="14">
    <source>
        <dbReference type="EMBL" id="KTD80226.1"/>
    </source>
</evidence>
<dbReference type="AlphaFoldDB" id="A0A0W1AFX3"/>
<dbReference type="InterPro" id="IPR011835">
    <property type="entry name" value="GS/SS"/>
</dbReference>
<evidence type="ECO:0000256" key="9">
    <source>
        <dbReference type="ARBA" id="ARBA00023056"/>
    </source>
</evidence>
<sequence length="480" mass="55188">MKNKTKILLAAIEIYPYVKRGGLADSIYGLSNALFEKNIDLKLILPGFKGIVNEVTQEKIVLDEQTEFYHNKRVTFQVIYGHLQHIKSGCYVIKSNLFEAIENPYDLPESLQDFAVFSFFCKKIAYFIGSLKNKNSIDIVHCHDWHTALIPVYLNQYKISVKTILTIHNILYQGIFNANVFPTLDLEKDYYSVDKMEFYGQLNFLKAGIVYAHHITTVSPQYAYEILTPEFGAGLDGVLRSKVHQPIGVLNGVDDTVWNPEIDVHAAQNYSVETLGAKERNKIYLLNKLNYSSEEINNCSVAVISRLCSEKGIDLIFKYASYFNEEKINLIMLLSKNKNYSDKIAQIKLNYKNIRIIEEFDEKLAHQIILGSDLVMIPSYTEPCGLVQMYAMKYGTLPYVRNIGGLHDTVSDYFLQSPESATGFSFKSDDEFLDKLVKIVFLYNTHQERWRKIQKKAMKTTFSWNDAAAFYANFYTKILE</sequence>
<dbReference type="InterPro" id="IPR013534">
    <property type="entry name" value="Starch_synth_cat_dom"/>
</dbReference>
<comment type="caution">
    <text evidence="14">The sequence shown here is derived from an EMBL/GenBank/DDBJ whole genome shotgun (WGS) entry which is preliminary data.</text>
</comment>
<dbReference type="RefSeq" id="WP_058492939.1">
    <property type="nucleotide sequence ID" value="NZ_CBCRUR010000009.1"/>
</dbReference>
<feature type="domain" description="Glycosyl transferase family 1" evidence="12">
    <location>
        <begin position="301"/>
        <end position="454"/>
    </location>
</feature>
<dbReference type="UniPathway" id="UPA00164"/>
<feature type="binding site" evidence="11">
    <location>
        <position position="19"/>
    </location>
    <ligand>
        <name>ADP-alpha-D-glucose</name>
        <dbReference type="ChEBI" id="CHEBI:57498"/>
    </ligand>
</feature>
<evidence type="ECO:0000256" key="4">
    <source>
        <dbReference type="ARBA" id="ARBA00010281"/>
    </source>
</evidence>
<feature type="domain" description="Starch synthase catalytic" evidence="13">
    <location>
        <begin position="6"/>
        <end position="240"/>
    </location>
</feature>
<evidence type="ECO:0000259" key="13">
    <source>
        <dbReference type="Pfam" id="PF08323"/>
    </source>
</evidence>
<dbReference type="PANTHER" id="PTHR45825">
    <property type="entry name" value="GRANULE-BOUND STARCH SYNTHASE 1, CHLOROPLASTIC/AMYLOPLASTIC"/>
    <property type="match status" value="1"/>
</dbReference>
<evidence type="ECO:0000256" key="3">
    <source>
        <dbReference type="ARBA" id="ARBA00004964"/>
    </source>
</evidence>
<comment type="catalytic activity">
    <reaction evidence="1 11">
        <text>[(1-&gt;4)-alpha-D-glucosyl](n) + ADP-alpha-D-glucose = [(1-&gt;4)-alpha-D-glucosyl](n+1) + ADP + H(+)</text>
        <dbReference type="Rhea" id="RHEA:18189"/>
        <dbReference type="Rhea" id="RHEA-COMP:9584"/>
        <dbReference type="Rhea" id="RHEA-COMP:9587"/>
        <dbReference type="ChEBI" id="CHEBI:15378"/>
        <dbReference type="ChEBI" id="CHEBI:15444"/>
        <dbReference type="ChEBI" id="CHEBI:57498"/>
        <dbReference type="ChEBI" id="CHEBI:456216"/>
        <dbReference type="EC" id="2.4.1.21"/>
    </reaction>
</comment>
<dbReference type="Gene3D" id="3.40.50.2000">
    <property type="entry name" value="Glycogen Phosphorylase B"/>
    <property type="match status" value="2"/>
</dbReference>
<keyword evidence="9 11" id="KW-0320">Glycogen biosynthesis</keyword>
<evidence type="ECO:0000259" key="12">
    <source>
        <dbReference type="Pfam" id="PF00534"/>
    </source>
</evidence>
<name>A0A0W1AFX3_9GAMM</name>
<keyword evidence="15" id="KW-1185">Reference proteome</keyword>
<dbReference type="Proteomes" id="UP000054662">
    <property type="component" value="Unassembled WGS sequence"/>
</dbReference>
<evidence type="ECO:0000256" key="10">
    <source>
        <dbReference type="ARBA" id="ARBA00031722"/>
    </source>
</evidence>
<evidence type="ECO:0000256" key="8">
    <source>
        <dbReference type="ARBA" id="ARBA00022679"/>
    </source>
</evidence>
<dbReference type="GO" id="GO:0009011">
    <property type="term" value="F:alpha-1,4-glucan glucosyltransferase (ADP-glucose donor) activity"/>
    <property type="evidence" value="ECO:0007669"/>
    <property type="project" value="UniProtKB-UniRule"/>
</dbReference>
<organism evidence="14 15">
    <name type="scientific">Legionella worsleiensis</name>
    <dbReference type="NCBI Taxonomy" id="45076"/>
    <lineage>
        <taxon>Bacteria</taxon>
        <taxon>Pseudomonadati</taxon>
        <taxon>Pseudomonadota</taxon>
        <taxon>Gammaproteobacteria</taxon>
        <taxon>Legionellales</taxon>
        <taxon>Legionellaceae</taxon>
        <taxon>Legionella</taxon>
    </lineage>
</organism>